<keyword evidence="3 6" id="KW-0808">Transferase</keyword>
<dbReference type="Gene3D" id="3.40.50.150">
    <property type="entry name" value="Vaccinia Virus protein VP39"/>
    <property type="match status" value="1"/>
</dbReference>
<dbReference type="PANTHER" id="PTHR47739:SF1">
    <property type="entry name" value="TRNA1(VAL) (ADENINE(37)-N6)-METHYLTRANSFERASE"/>
    <property type="match status" value="1"/>
</dbReference>
<dbReference type="GO" id="GO:0032259">
    <property type="term" value="P:methylation"/>
    <property type="evidence" value="ECO:0007669"/>
    <property type="project" value="UniProtKB-KW"/>
</dbReference>
<feature type="domain" description="Methyltransferase small" evidence="7">
    <location>
        <begin position="35"/>
        <end position="123"/>
    </location>
</feature>
<keyword evidence="2 6" id="KW-0489">Methyltransferase</keyword>
<dbReference type="HAMAP" id="MF_01872">
    <property type="entry name" value="tRNA_methyltr_YfiC"/>
    <property type="match status" value="1"/>
</dbReference>
<dbReference type="InterPro" id="IPR022882">
    <property type="entry name" value="tRNA_adenine-N6_MeTrfase"/>
</dbReference>
<keyword evidence="5 6" id="KW-0819">tRNA processing</keyword>
<comment type="catalytic activity">
    <reaction evidence="6">
        <text>adenosine(37) in tRNA1(Val) + S-adenosyl-L-methionine = N(6)-methyladenosine(37) in tRNA1(Val) + S-adenosyl-L-homocysteine + H(+)</text>
        <dbReference type="Rhea" id="RHEA:43160"/>
        <dbReference type="Rhea" id="RHEA-COMP:10369"/>
        <dbReference type="Rhea" id="RHEA-COMP:10370"/>
        <dbReference type="ChEBI" id="CHEBI:15378"/>
        <dbReference type="ChEBI" id="CHEBI:57856"/>
        <dbReference type="ChEBI" id="CHEBI:59789"/>
        <dbReference type="ChEBI" id="CHEBI:74411"/>
        <dbReference type="ChEBI" id="CHEBI:74449"/>
        <dbReference type="EC" id="2.1.1.223"/>
    </reaction>
</comment>
<dbReference type="InterPro" id="IPR002052">
    <property type="entry name" value="DNA_methylase_N6_adenine_CS"/>
</dbReference>
<dbReference type="EMBL" id="JBHULK010000002">
    <property type="protein sequence ID" value="MFD2534487.1"/>
    <property type="molecule type" value="Genomic_DNA"/>
</dbReference>
<evidence type="ECO:0000259" key="7">
    <source>
        <dbReference type="Pfam" id="PF05175"/>
    </source>
</evidence>
<dbReference type="Proteomes" id="UP001597441">
    <property type="component" value="Unassembled WGS sequence"/>
</dbReference>
<dbReference type="PROSITE" id="PS01131">
    <property type="entry name" value="RRNA_A_DIMETH"/>
    <property type="match status" value="1"/>
</dbReference>
<evidence type="ECO:0000313" key="9">
    <source>
        <dbReference type="Proteomes" id="UP001597441"/>
    </source>
</evidence>
<dbReference type="GO" id="GO:0008168">
    <property type="term" value="F:methyltransferase activity"/>
    <property type="evidence" value="ECO:0007669"/>
    <property type="project" value="UniProtKB-KW"/>
</dbReference>
<dbReference type="InterPro" id="IPR029063">
    <property type="entry name" value="SAM-dependent_MTases_sf"/>
</dbReference>
<dbReference type="InterPro" id="IPR050210">
    <property type="entry name" value="tRNA_Adenine-N(6)_MTase"/>
</dbReference>
<keyword evidence="1 6" id="KW-0963">Cytoplasm</keyword>
<comment type="caution">
    <text evidence="8">The sequence shown here is derived from an EMBL/GenBank/DDBJ whole genome shotgun (WGS) entry which is preliminary data.</text>
</comment>
<comment type="similarity">
    <text evidence="6">Belongs to the methyltransferase superfamily. tRNA (adenine-N(6)-)-methyltransferase family.</text>
</comment>
<dbReference type="PANTHER" id="PTHR47739">
    <property type="entry name" value="TRNA1(VAL) (ADENINE(37)-N6)-METHYLTRANSFERASE"/>
    <property type="match status" value="1"/>
</dbReference>
<dbReference type="PROSITE" id="PS00092">
    <property type="entry name" value="N6_MTASE"/>
    <property type="match status" value="1"/>
</dbReference>
<name>A0ABW5JQX4_9FLAO</name>
<dbReference type="RefSeq" id="WP_388015157.1">
    <property type="nucleotide sequence ID" value="NZ_JBHUDT010000002.1"/>
</dbReference>
<gene>
    <name evidence="8" type="ORF">ACFSQS_05165</name>
</gene>
<protein>
    <recommendedName>
        <fullName evidence="6">tRNA1(Val) (adenine(37)-N6)-methyltransferase</fullName>
        <ecNumber evidence="6">2.1.1.223</ecNumber>
    </recommendedName>
    <alternativeName>
        <fullName evidence="6">tRNA m6A37 methyltransferase</fullName>
    </alternativeName>
</protein>
<comment type="subcellular location">
    <subcellularLocation>
        <location evidence="6">Cytoplasm</location>
    </subcellularLocation>
</comment>
<dbReference type="CDD" id="cd02440">
    <property type="entry name" value="AdoMet_MTases"/>
    <property type="match status" value="1"/>
</dbReference>
<dbReference type="EC" id="2.1.1.223" evidence="6"/>
<dbReference type="InterPro" id="IPR007848">
    <property type="entry name" value="Small_mtfrase_dom"/>
</dbReference>
<evidence type="ECO:0000256" key="2">
    <source>
        <dbReference type="ARBA" id="ARBA00022603"/>
    </source>
</evidence>
<dbReference type="InterPro" id="IPR020596">
    <property type="entry name" value="rRNA_Ade_Mease_Trfase_CS"/>
</dbReference>
<keyword evidence="4 6" id="KW-0949">S-adenosyl-L-methionine</keyword>
<sequence length="243" mass="27750">MSSTPFVFKKFTVNQDQCAMKIGTDSVLLGAWASLKKNPFSILDIGAGTGVISLMLAQRSNAELIDAIEIDDNAYEQCVENFEASPWGDRLFCYHASLEAFTEEIEDKYDLIISNPPFYSEDYKTENKPRDLARFTDAMPFAHLIESVSKLLSEQGTFSVIIPFKEELKFIDLASKANLFPNNILHVKGNPTSEIKRSLIEFSFRESDNPPDCIKTEVLIIETQRHQYTQDYIRLTQDFYLKM</sequence>
<evidence type="ECO:0000256" key="1">
    <source>
        <dbReference type="ARBA" id="ARBA00022490"/>
    </source>
</evidence>
<proteinExistence type="inferred from homology"/>
<evidence type="ECO:0000313" key="8">
    <source>
        <dbReference type="EMBL" id="MFD2534487.1"/>
    </source>
</evidence>
<reference evidence="9" key="1">
    <citation type="journal article" date="2019" name="Int. J. Syst. Evol. Microbiol.">
        <title>The Global Catalogue of Microorganisms (GCM) 10K type strain sequencing project: providing services to taxonomists for standard genome sequencing and annotation.</title>
        <authorList>
            <consortium name="The Broad Institute Genomics Platform"/>
            <consortium name="The Broad Institute Genome Sequencing Center for Infectious Disease"/>
            <person name="Wu L."/>
            <person name="Ma J."/>
        </authorList>
    </citation>
    <scope>NUCLEOTIDE SEQUENCE [LARGE SCALE GENOMIC DNA]</scope>
    <source>
        <strain evidence="9">KCTC 42903</strain>
    </source>
</reference>
<dbReference type="SUPFAM" id="SSF53335">
    <property type="entry name" value="S-adenosyl-L-methionine-dependent methyltransferases"/>
    <property type="match status" value="1"/>
</dbReference>
<evidence type="ECO:0000256" key="6">
    <source>
        <dbReference type="HAMAP-Rule" id="MF_01872"/>
    </source>
</evidence>
<keyword evidence="9" id="KW-1185">Reference proteome</keyword>
<evidence type="ECO:0000256" key="3">
    <source>
        <dbReference type="ARBA" id="ARBA00022679"/>
    </source>
</evidence>
<organism evidence="8 9">
    <name type="scientific">Gelatiniphilus marinus</name>
    <dbReference type="NCBI Taxonomy" id="1759464"/>
    <lineage>
        <taxon>Bacteria</taxon>
        <taxon>Pseudomonadati</taxon>
        <taxon>Bacteroidota</taxon>
        <taxon>Flavobacteriia</taxon>
        <taxon>Flavobacteriales</taxon>
        <taxon>Flavobacteriaceae</taxon>
        <taxon>Gelatiniphilus</taxon>
    </lineage>
</organism>
<dbReference type="PRINTS" id="PR00507">
    <property type="entry name" value="N12N6MTFRASE"/>
</dbReference>
<evidence type="ECO:0000256" key="5">
    <source>
        <dbReference type="ARBA" id="ARBA00022694"/>
    </source>
</evidence>
<dbReference type="Pfam" id="PF05175">
    <property type="entry name" value="MTS"/>
    <property type="match status" value="1"/>
</dbReference>
<evidence type="ECO:0000256" key="4">
    <source>
        <dbReference type="ARBA" id="ARBA00022691"/>
    </source>
</evidence>
<accession>A0ABW5JQX4</accession>
<comment type="function">
    <text evidence="6">Specifically methylates the adenine in position 37 of tRNA(1)(Val) (anticodon cmo5UAC).</text>
</comment>